<organism evidence="2 3">
    <name type="scientific">Salinirubrum litoreum</name>
    <dbReference type="NCBI Taxonomy" id="1126234"/>
    <lineage>
        <taxon>Archaea</taxon>
        <taxon>Methanobacteriati</taxon>
        <taxon>Methanobacteriota</taxon>
        <taxon>Stenosarchaea group</taxon>
        <taxon>Halobacteria</taxon>
        <taxon>Halobacteriales</taxon>
        <taxon>Haloferacaceae</taxon>
        <taxon>Salinirubrum</taxon>
    </lineage>
</organism>
<dbReference type="Gene3D" id="2.30.110.10">
    <property type="entry name" value="Electron Transport, Fmn-binding Protein, Chain A"/>
    <property type="match status" value="1"/>
</dbReference>
<evidence type="ECO:0000313" key="3">
    <source>
        <dbReference type="Proteomes" id="UP001596201"/>
    </source>
</evidence>
<name>A0ABD5R803_9EURY</name>
<dbReference type="RefSeq" id="WP_227228468.1">
    <property type="nucleotide sequence ID" value="NZ_JAJCVJ010000001.1"/>
</dbReference>
<dbReference type="Pfam" id="PF12900">
    <property type="entry name" value="Pyridox_ox_2"/>
    <property type="match status" value="1"/>
</dbReference>
<comment type="caution">
    <text evidence="2">The sequence shown here is derived from an EMBL/GenBank/DDBJ whole genome shotgun (WGS) entry which is preliminary data.</text>
</comment>
<gene>
    <name evidence="2" type="ORF">ACFPJ5_04460</name>
</gene>
<evidence type="ECO:0000256" key="1">
    <source>
        <dbReference type="SAM" id="MobiDB-lite"/>
    </source>
</evidence>
<proteinExistence type="predicted"/>
<dbReference type="InterPro" id="IPR024747">
    <property type="entry name" value="Pyridox_Oxase-rel"/>
</dbReference>
<reference evidence="2 3" key="1">
    <citation type="journal article" date="2019" name="Int. J. Syst. Evol. Microbiol.">
        <title>The Global Catalogue of Microorganisms (GCM) 10K type strain sequencing project: providing services to taxonomists for standard genome sequencing and annotation.</title>
        <authorList>
            <consortium name="The Broad Institute Genomics Platform"/>
            <consortium name="The Broad Institute Genome Sequencing Center for Infectious Disease"/>
            <person name="Wu L."/>
            <person name="Ma J."/>
        </authorList>
    </citation>
    <scope>NUCLEOTIDE SEQUENCE [LARGE SCALE GENOMIC DNA]</scope>
    <source>
        <strain evidence="2 3">CGMCC 1.12237</strain>
    </source>
</reference>
<keyword evidence="3" id="KW-1185">Reference proteome</keyword>
<dbReference type="AlphaFoldDB" id="A0ABD5R803"/>
<feature type="region of interest" description="Disordered" evidence="1">
    <location>
        <begin position="1"/>
        <end position="21"/>
    </location>
</feature>
<dbReference type="SUPFAM" id="SSF50475">
    <property type="entry name" value="FMN-binding split barrel"/>
    <property type="match status" value="1"/>
</dbReference>
<dbReference type="Proteomes" id="UP001596201">
    <property type="component" value="Unassembled WGS sequence"/>
</dbReference>
<dbReference type="EMBL" id="JBHSKX010000001">
    <property type="protein sequence ID" value="MFC5366179.1"/>
    <property type="molecule type" value="Genomic_DNA"/>
</dbReference>
<evidence type="ECO:0000313" key="2">
    <source>
        <dbReference type="EMBL" id="MFC5366179.1"/>
    </source>
</evidence>
<dbReference type="InterPro" id="IPR012349">
    <property type="entry name" value="Split_barrel_FMN-bd"/>
</dbReference>
<accession>A0ABD5R803</accession>
<sequence>MNNTRTTEMPDAERDEFLGTGGTGVISFARPSDEPPYSLPVSYGYDAEDGVFYLRLAFGPDSGKSFVGEQTPVSFVVHRQTDSGWASVVATGHLSAVTETVLDSSVAAALRRIEIPLVDVFDRHPREYEFRFFRLVTDEVTGKKQVPTDS</sequence>
<protein>
    <submittedName>
        <fullName evidence="2">Pyridoxamine 5'-phosphate oxidase family protein</fullName>
    </submittedName>
</protein>